<evidence type="ECO:0000259" key="5">
    <source>
        <dbReference type="PROSITE" id="PS51017"/>
    </source>
</evidence>
<accession>A0A8N4F263</accession>
<dbReference type="PANTHER" id="PTHR31319">
    <property type="entry name" value="ZINC FINGER PROTEIN CONSTANS-LIKE 4"/>
    <property type="match status" value="1"/>
</dbReference>
<dbReference type="InterPro" id="IPR010402">
    <property type="entry name" value="CCT_domain"/>
</dbReference>
<protein>
    <submittedName>
        <fullName evidence="7">Zinc finger protein CO3-like</fullName>
    </submittedName>
</protein>
<evidence type="ECO:0000256" key="3">
    <source>
        <dbReference type="PROSITE-ProRule" id="PRU00357"/>
    </source>
</evidence>
<proteinExistence type="predicted"/>
<dbReference type="RefSeq" id="XP_029117936.1">
    <property type="nucleotide sequence ID" value="XM_029262103.1"/>
</dbReference>
<sequence>MAEEETATGAPLEYLQKVFTGEQGMNGKQAPGDNCNQEGMAIPGRVGRCNSEARKKKIEKYRSKRNQRNFHGKITYACRKTLADSRLRVRGRFARNGETEISTEPEALAEVTENNDDCYSS</sequence>
<dbReference type="InterPro" id="IPR045281">
    <property type="entry name" value="CONSTANS-like"/>
</dbReference>
<dbReference type="Proteomes" id="UP000504607">
    <property type="component" value="Unplaced"/>
</dbReference>
<dbReference type="OrthoDB" id="153872at2759"/>
<evidence type="ECO:0000256" key="1">
    <source>
        <dbReference type="ARBA" id="ARBA00004123"/>
    </source>
</evidence>
<reference evidence="7" key="1">
    <citation type="submission" date="2025-08" db="UniProtKB">
        <authorList>
            <consortium name="RefSeq"/>
        </authorList>
    </citation>
    <scope>IDENTIFICATION</scope>
</reference>
<dbReference type="GO" id="GO:0009909">
    <property type="term" value="P:regulation of flower development"/>
    <property type="evidence" value="ECO:0007669"/>
    <property type="project" value="InterPro"/>
</dbReference>
<dbReference type="PROSITE" id="PS51017">
    <property type="entry name" value="CCT"/>
    <property type="match status" value="1"/>
</dbReference>
<gene>
    <name evidence="7" type="primary">LOC105035978</name>
</gene>
<dbReference type="Pfam" id="PF06203">
    <property type="entry name" value="CCT"/>
    <property type="match status" value="1"/>
</dbReference>
<dbReference type="GO" id="GO:0005634">
    <property type="term" value="C:nucleus"/>
    <property type="evidence" value="ECO:0007669"/>
    <property type="project" value="UniProtKB-SubCell"/>
</dbReference>
<evidence type="ECO:0000313" key="6">
    <source>
        <dbReference type="Proteomes" id="UP000504607"/>
    </source>
</evidence>
<evidence type="ECO:0000256" key="4">
    <source>
        <dbReference type="SAM" id="MobiDB-lite"/>
    </source>
</evidence>
<keyword evidence="2 3" id="KW-0539">Nucleus</keyword>
<dbReference type="AlphaFoldDB" id="A0A8N4F263"/>
<name>A0A8N4F263_ELAGV</name>
<evidence type="ECO:0000313" key="7">
    <source>
        <dbReference type="RefSeq" id="XP_029117936.1"/>
    </source>
</evidence>
<evidence type="ECO:0000256" key="2">
    <source>
        <dbReference type="ARBA" id="ARBA00023242"/>
    </source>
</evidence>
<keyword evidence="6" id="KW-1185">Reference proteome</keyword>
<dbReference type="PANTHER" id="PTHR31319:SF114">
    <property type="entry name" value="OS12G0262400 PROTEIN"/>
    <property type="match status" value="1"/>
</dbReference>
<feature type="domain" description="CCT" evidence="5">
    <location>
        <begin position="54"/>
        <end position="96"/>
    </location>
</feature>
<dbReference type="GO" id="GO:0003700">
    <property type="term" value="F:DNA-binding transcription factor activity"/>
    <property type="evidence" value="ECO:0007669"/>
    <property type="project" value="TreeGrafter"/>
</dbReference>
<feature type="region of interest" description="Disordered" evidence="4">
    <location>
        <begin position="97"/>
        <end position="121"/>
    </location>
</feature>
<comment type="subcellular location">
    <subcellularLocation>
        <location evidence="1 3">Nucleus</location>
    </subcellularLocation>
</comment>
<organism evidence="6 7">
    <name type="scientific">Elaeis guineensis var. tenera</name>
    <name type="common">Oil palm</name>
    <dbReference type="NCBI Taxonomy" id="51953"/>
    <lineage>
        <taxon>Eukaryota</taxon>
        <taxon>Viridiplantae</taxon>
        <taxon>Streptophyta</taxon>
        <taxon>Embryophyta</taxon>
        <taxon>Tracheophyta</taxon>
        <taxon>Spermatophyta</taxon>
        <taxon>Magnoliopsida</taxon>
        <taxon>Liliopsida</taxon>
        <taxon>Arecaceae</taxon>
        <taxon>Arecoideae</taxon>
        <taxon>Cocoseae</taxon>
        <taxon>Elaeidinae</taxon>
        <taxon>Elaeis</taxon>
    </lineage>
</organism>